<dbReference type="InterPro" id="IPR036397">
    <property type="entry name" value="RNaseH_sf"/>
</dbReference>
<dbReference type="PANTHER" id="PTHR46791">
    <property type="entry name" value="EXPRESSED PROTEIN"/>
    <property type="match status" value="1"/>
</dbReference>
<dbReference type="InterPro" id="IPR058913">
    <property type="entry name" value="Integrase_dom_put"/>
</dbReference>
<evidence type="ECO:0000259" key="1">
    <source>
        <dbReference type="PROSITE" id="PS50994"/>
    </source>
</evidence>
<feature type="domain" description="Integrase catalytic" evidence="1">
    <location>
        <begin position="122"/>
        <end position="220"/>
    </location>
</feature>
<dbReference type="PROSITE" id="PS50994">
    <property type="entry name" value="INTEGRASE"/>
    <property type="match status" value="1"/>
</dbReference>
<reference evidence="2 3" key="1">
    <citation type="submission" date="2024-11" db="EMBL/GenBank/DDBJ databases">
        <title>Chromosome-level genome assembly of the freshwater bivalve Anodonta woodiana.</title>
        <authorList>
            <person name="Chen X."/>
        </authorList>
    </citation>
    <scope>NUCLEOTIDE SEQUENCE [LARGE SCALE GENOMIC DNA]</scope>
    <source>
        <strain evidence="2">MN2024</strain>
        <tissue evidence="2">Gills</tissue>
    </source>
</reference>
<dbReference type="EMBL" id="JBJQND010000009">
    <property type="protein sequence ID" value="KAL3866590.1"/>
    <property type="molecule type" value="Genomic_DNA"/>
</dbReference>
<gene>
    <name evidence="2" type="ORF">ACJMK2_043877</name>
</gene>
<evidence type="ECO:0000313" key="3">
    <source>
        <dbReference type="Proteomes" id="UP001634394"/>
    </source>
</evidence>
<protein>
    <recommendedName>
        <fullName evidence="1">Integrase catalytic domain-containing protein</fullName>
    </recommendedName>
</protein>
<proteinExistence type="predicted"/>
<dbReference type="InterPro" id="IPR001584">
    <property type="entry name" value="Integrase_cat-core"/>
</dbReference>
<accession>A0ABD3W1V8</accession>
<evidence type="ECO:0000313" key="2">
    <source>
        <dbReference type="EMBL" id="KAL3866590.1"/>
    </source>
</evidence>
<dbReference type="Gene3D" id="3.30.420.10">
    <property type="entry name" value="Ribonuclease H-like superfamily/Ribonuclease H"/>
    <property type="match status" value="1"/>
</dbReference>
<organism evidence="2 3">
    <name type="scientific">Sinanodonta woodiana</name>
    <name type="common">Chinese pond mussel</name>
    <name type="synonym">Anodonta woodiana</name>
    <dbReference type="NCBI Taxonomy" id="1069815"/>
    <lineage>
        <taxon>Eukaryota</taxon>
        <taxon>Metazoa</taxon>
        <taxon>Spiralia</taxon>
        <taxon>Lophotrochozoa</taxon>
        <taxon>Mollusca</taxon>
        <taxon>Bivalvia</taxon>
        <taxon>Autobranchia</taxon>
        <taxon>Heteroconchia</taxon>
        <taxon>Palaeoheterodonta</taxon>
        <taxon>Unionida</taxon>
        <taxon>Unionoidea</taxon>
        <taxon>Unionidae</taxon>
        <taxon>Unioninae</taxon>
        <taxon>Sinanodonta</taxon>
    </lineage>
</organism>
<dbReference type="PANTHER" id="PTHR46791:SF4">
    <property type="match status" value="1"/>
</dbReference>
<feature type="non-terminal residue" evidence="2">
    <location>
        <position position="220"/>
    </location>
</feature>
<dbReference type="AlphaFoldDB" id="A0ABD3W1V8"/>
<name>A0ABD3W1V8_SINWO</name>
<dbReference type="SUPFAM" id="SSF53098">
    <property type="entry name" value="Ribonuclease H-like"/>
    <property type="match status" value="1"/>
</dbReference>
<dbReference type="InterPro" id="IPR012337">
    <property type="entry name" value="RNaseH-like_sf"/>
</dbReference>
<keyword evidence="3" id="KW-1185">Reference proteome</keyword>
<sequence>MDVLVGVQEVLETLRECLVRNYTLPQQYYPITERTGGRSRYVIPPDQICQLRETGMSWRAIATLSTSERTLRRHRLRIGLPRDRYSDISDDNLWRVRERLQIIDPVGRAVRQRRAIRRRTYNITVPNQLWHMDSIHKLISWQFVIHGCIDGASRCIIYLKCSANNLAQTVLGYFQEGIRAFGMPSWVRADKRVENIDVAHFVIKMKGVGRSFISGLSFHN</sequence>
<comment type="caution">
    <text evidence="2">The sequence shown here is derived from an EMBL/GenBank/DDBJ whole genome shotgun (WGS) entry which is preliminary data.</text>
</comment>
<dbReference type="Pfam" id="PF24764">
    <property type="entry name" value="rva_4"/>
    <property type="match status" value="1"/>
</dbReference>
<dbReference type="Proteomes" id="UP001634394">
    <property type="component" value="Unassembled WGS sequence"/>
</dbReference>